<dbReference type="AlphaFoldDB" id="A0A927GV29"/>
<name>A0A927GV29_9GAMM</name>
<feature type="domain" description="Rhodanese" evidence="4">
    <location>
        <begin position="90"/>
        <end position="126"/>
    </location>
</feature>
<comment type="caution">
    <text evidence="5">The sequence shown here is derived from an EMBL/GenBank/DDBJ whole genome shotgun (WGS) entry which is preliminary data.</text>
</comment>
<dbReference type="GO" id="GO:0016887">
    <property type="term" value="F:ATP hydrolysis activity"/>
    <property type="evidence" value="ECO:0007669"/>
    <property type="project" value="TreeGrafter"/>
</dbReference>
<reference evidence="5" key="1">
    <citation type="submission" date="2020-09" db="EMBL/GenBank/DDBJ databases">
        <authorList>
            <person name="Yoon J.-W."/>
        </authorList>
    </citation>
    <scope>NUCLEOTIDE SEQUENCE</scope>
    <source>
        <strain evidence="5">KMU-158</strain>
    </source>
</reference>
<dbReference type="InterPro" id="IPR029063">
    <property type="entry name" value="SAM-dependent_MTases_sf"/>
</dbReference>
<dbReference type="Gene3D" id="3.40.50.300">
    <property type="entry name" value="P-loop containing nucleotide triphosphate hydrolases"/>
    <property type="match status" value="1"/>
</dbReference>
<dbReference type="Pfam" id="PF01135">
    <property type="entry name" value="PCMT"/>
    <property type="match status" value="1"/>
</dbReference>
<organism evidence="5 6">
    <name type="scientific">Spongiibacter pelagi</name>
    <dbReference type="NCBI Taxonomy" id="2760804"/>
    <lineage>
        <taxon>Bacteria</taxon>
        <taxon>Pseudomonadati</taxon>
        <taxon>Pseudomonadota</taxon>
        <taxon>Gammaproteobacteria</taxon>
        <taxon>Cellvibrionales</taxon>
        <taxon>Spongiibacteraceae</taxon>
        <taxon>Spongiibacter</taxon>
    </lineage>
</organism>
<dbReference type="Gene3D" id="3.40.50.150">
    <property type="entry name" value="Vaccinia Virus protein VP39"/>
    <property type="match status" value="1"/>
</dbReference>
<dbReference type="SUPFAM" id="SSF53335">
    <property type="entry name" value="S-adenosyl-L-methionine-dependent methyltransferases"/>
    <property type="match status" value="1"/>
</dbReference>
<evidence type="ECO:0000313" key="6">
    <source>
        <dbReference type="Proteomes" id="UP000610558"/>
    </source>
</evidence>
<dbReference type="InterPro" id="IPR001482">
    <property type="entry name" value="T2SS/T4SS_dom"/>
</dbReference>
<keyword evidence="2" id="KW-0547">Nucleotide-binding</keyword>
<dbReference type="Gene3D" id="3.30.450.90">
    <property type="match status" value="1"/>
</dbReference>
<comment type="similarity">
    <text evidence="1">Belongs to the GSP E family.</text>
</comment>
<dbReference type="PANTHER" id="PTHR30258">
    <property type="entry name" value="TYPE II SECRETION SYSTEM PROTEIN GSPE-RELATED"/>
    <property type="match status" value="1"/>
</dbReference>
<keyword evidence="6" id="KW-1185">Reference proteome</keyword>
<dbReference type="GO" id="GO:0005886">
    <property type="term" value="C:plasma membrane"/>
    <property type="evidence" value="ECO:0007669"/>
    <property type="project" value="TreeGrafter"/>
</dbReference>
<dbReference type="PROSITE" id="PS50206">
    <property type="entry name" value="RHODANESE_3"/>
    <property type="match status" value="1"/>
</dbReference>
<dbReference type="Proteomes" id="UP000610558">
    <property type="component" value="Unassembled WGS sequence"/>
</dbReference>
<proteinExistence type="inferred from homology"/>
<dbReference type="RefSeq" id="WP_190762902.1">
    <property type="nucleotide sequence ID" value="NZ_JACXLD010000002.1"/>
</dbReference>
<gene>
    <name evidence="5" type="primary">tadA</name>
    <name evidence="5" type="ORF">IB286_04405</name>
</gene>
<dbReference type="CDD" id="cd01129">
    <property type="entry name" value="PulE-GspE-like"/>
    <property type="match status" value="1"/>
</dbReference>
<dbReference type="PANTHER" id="PTHR30258:SF2">
    <property type="entry name" value="COMG OPERON PROTEIN 1"/>
    <property type="match status" value="1"/>
</dbReference>
<dbReference type="SMART" id="SM00382">
    <property type="entry name" value="AAA"/>
    <property type="match status" value="1"/>
</dbReference>
<dbReference type="InterPro" id="IPR037257">
    <property type="entry name" value="T2SS_E_N_sf"/>
</dbReference>
<protein>
    <submittedName>
        <fullName evidence="5">Flp pilus assembly complex ATPase component TadA</fullName>
    </submittedName>
</protein>
<dbReference type="Pfam" id="PF05157">
    <property type="entry name" value="MshEN"/>
    <property type="match status" value="1"/>
</dbReference>
<dbReference type="InterPro" id="IPR001763">
    <property type="entry name" value="Rhodanese-like_dom"/>
</dbReference>
<evidence type="ECO:0000313" key="5">
    <source>
        <dbReference type="EMBL" id="MBD2858241.1"/>
    </source>
</evidence>
<dbReference type="InterPro" id="IPR007831">
    <property type="entry name" value="T2SS_GspE_N"/>
</dbReference>
<sequence length="754" mass="83921">MTENSKAHADRISSALTKVERHAFIKNEHADLVAGNSIPPKDGLRRMLDITHFGPEAKALHIGAGSGYVTAVLSQLSHKVIAFEINKTLSEAASQLLKTQGYENIEIRNLDGSRGAPEDAPFDLIIVSTPAIHDKTPLLKQLNNFGELICLESGEASKQILVRYTKQINNHILRSEHGYIDFHPYKEEMLVELGIIEPNTLAEARKQAKANGSLIIDEIRKLQNLDEQKLYKSLAKQHSIPLETVSSIGKKLNLTLFDKFSKAFLDHQHVLPVYIDDLSLHVATSNPSASMQEIQAMFPRHKIAKILVTPTDFQRLWSTLDRSMGEKGIQSSRIEQQSPGYDQDLLDNSHIIDESRPIALWEALLLDAVADKASDIHLEKYGDKIRVRLRIDGSLQDLSHYHISPAEFLGLVNVIKLRGDMNIAERRLPQGGRSQIRMGEQHFDLRIQIQPSLHGEHIVVRLLPQNSQLISIDALGMPKIIANQYKRLLQNPAGLVLVVGPTGSGKSTTLYAGLQLMAEDTSRKVITVEDPIEYSIQNIQQTRVRPGIGFTFADAMRSFVRQDPDVIMVGEIRDHETALEALRASQTGHIVLSTLHCNDSVDAVQRLFDLDVHPNSLASELLAVIAQRLAKKICPQCKTQVDPDPNIVNELFPVAVPDNFVCFEGKGCEHCNGTGTKGRIGVIEYLHLNPDLRVSISKRIPIGELRSQALDSGLTTMRDSALDHVIQGTIPLSELPRILPQERMAPEKRGQWKA</sequence>
<dbReference type="PROSITE" id="PS00662">
    <property type="entry name" value="T2SP_E"/>
    <property type="match status" value="1"/>
</dbReference>
<dbReference type="Pfam" id="PF00437">
    <property type="entry name" value="T2SSE"/>
    <property type="match status" value="1"/>
</dbReference>
<dbReference type="CDD" id="cd02440">
    <property type="entry name" value="AdoMet_MTases"/>
    <property type="match status" value="1"/>
</dbReference>
<keyword evidence="3" id="KW-0067">ATP-binding</keyword>
<evidence type="ECO:0000256" key="3">
    <source>
        <dbReference type="ARBA" id="ARBA00022840"/>
    </source>
</evidence>
<evidence type="ECO:0000256" key="1">
    <source>
        <dbReference type="ARBA" id="ARBA00006611"/>
    </source>
</evidence>
<evidence type="ECO:0000256" key="2">
    <source>
        <dbReference type="ARBA" id="ARBA00022741"/>
    </source>
</evidence>
<dbReference type="EMBL" id="JACXLD010000002">
    <property type="protein sequence ID" value="MBD2858241.1"/>
    <property type="molecule type" value="Genomic_DNA"/>
</dbReference>
<dbReference type="GO" id="GO:0005524">
    <property type="term" value="F:ATP binding"/>
    <property type="evidence" value="ECO:0007669"/>
    <property type="project" value="UniProtKB-KW"/>
</dbReference>
<evidence type="ECO:0000259" key="4">
    <source>
        <dbReference type="PROSITE" id="PS50206"/>
    </source>
</evidence>
<accession>A0A927GV29</accession>
<dbReference type="InterPro" id="IPR003593">
    <property type="entry name" value="AAA+_ATPase"/>
</dbReference>
<dbReference type="InterPro" id="IPR027417">
    <property type="entry name" value="P-loop_NTPase"/>
</dbReference>
<dbReference type="SUPFAM" id="SSF160246">
    <property type="entry name" value="EspE N-terminal domain-like"/>
    <property type="match status" value="1"/>
</dbReference>
<dbReference type="SUPFAM" id="SSF52540">
    <property type="entry name" value="P-loop containing nucleoside triphosphate hydrolases"/>
    <property type="match status" value="1"/>
</dbReference>